<evidence type="ECO:0000256" key="2">
    <source>
        <dbReference type="ARBA" id="ARBA00022679"/>
    </source>
</evidence>
<dbReference type="EMBL" id="CP002565">
    <property type="protein sequence ID" value="AEB67023.1"/>
    <property type="molecule type" value="Genomic_DNA"/>
</dbReference>
<feature type="domain" description="N-acetyltransferase" evidence="3">
    <location>
        <begin position="496"/>
        <end position="651"/>
    </location>
</feature>
<evidence type="ECO:0000313" key="5">
    <source>
        <dbReference type="Proteomes" id="UP000007807"/>
    </source>
</evidence>
<dbReference type="InterPro" id="IPR037171">
    <property type="entry name" value="NagB/RpiA_transferase-like"/>
</dbReference>
<dbReference type="Gene3D" id="3.40.1080.10">
    <property type="entry name" value="Glutaconate Coenzyme A-transferase"/>
    <property type="match status" value="1"/>
</dbReference>
<dbReference type="InterPro" id="IPR003702">
    <property type="entry name" value="ActCoA_hydro_N"/>
</dbReference>
<dbReference type="AlphaFoldDB" id="F4BTZ0"/>
<keyword evidence="4" id="KW-0378">Hydrolase</keyword>
<dbReference type="HOGENOM" id="CLU_030703_1_0_2"/>
<keyword evidence="5" id="KW-1185">Reference proteome</keyword>
<name>F4BTZ0_METSG</name>
<dbReference type="PANTHER" id="PTHR21432">
    <property type="entry name" value="ACETYL-COA HYDROLASE-RELATED"/>
    <property type="match status" value="1"/>
</dbReference>
<evidence type="ECO:0000256" key="1">
    <source>
        <dbReference type="ARBA" id="ARBA00009632"/>
    </source>
</evidence>
<protein>
    <submittedName>
        <fullName evidence="4">Acetyl-CoA hydrolase/transferase</fullName>
    </submittedName>
</protein>
<dbReference type="InterPro" id="IPR016181">
    <property type="entry name" value="Acyl_CoA_acyltransferase"/>
</dbReference>
<dbReference type="Gene3D" id="3.30.750.70">
    <property type="entry name" value="4-hydroxybutyrate coenzyme like domains"/>
    <property type="match status" value="1"/>
</dbReference>
<comment type="similarity">
    <text evidence="1">Belongs to the acetyl-CoA hydrolase/transferase family.</text>
</comment>
<dbReference type="Proteomes" id="UP000007807">
    <property type="component" value="Chromosome"/>
</dbReference>
<dbReference type="SUPFAM" id="SSF100950">
    <property type="entry name" value="NagB/RpiA/CoA transferase-like"/>
    <property type="match status" value="2"/>
</dbReference>
<dbReference type="SUPFAM" id="SSF55729">
    <property type="entry name" value="Acyl-CoA N-acyltransferases (Nat)"/>
    <property type="match status" value="1"/>
</dbReference>
<proteinExistence type="inferred from homology"/>
<dbReference type="GO" id="GO:0016747">
    <property type="term" value="F:acyltransferase activity, transferring groups other than amino-acyl groups"/>
    <property type="evidence" value="ECO:0007669"/>
    <property type="project" value="InterPro"/>
</dbReference>
<dbReference type="Pfam" id="PF02550">
    <property type="entry name" value="AcetylCoA_hydro"/>
    <property type="match status" value="1"/>
</dbReference>
<sequence>MQESLNSESYDREAFWHDIKEKWPGKFRDLERFIFQEIRPGNRIFVGTGCGEPQHLVRSLLEFVKERPKAFLDAELINIVTLGVAPYTDEKFQSNFRLNSFFIGDHTRNAVNRGEADYTPIFLSNLPQLIRSERIPLDVALIQTTLPDKDGRLNLGVSVDIVRTAVEKAGIVIAQPNSHMPAINGDGWIRMDDVDYLIPWDEPLLEYIEDVPGEIAQRIGKYVARIVEDGSTIQVGYGSIPNAIVSSLKKKKHLGVHSELLSDGIAGLIRDGVVDNSNKSINPGKTIATFCMGHRSTYDFLRNNDSIEFRTIDYTNNPLIIAQNSKMIAINSALEIDLTGQATAESLGHSFYSGIGGQADFMRGTAIAPGGKTVLALPSTALVTCADSSDDEASQKGGRVSRIVPFLGEGAGVTLTRGDIHYVVTEYGIAYLHGKSIRERAMALIAIAHPLFRLWLIEEAKRMHLIYPDQAFIPGVQGEYPEELEAWKTTRTGLGILLRPVKISDEPLLKDFFYSLSDESMYQRFISARRDIPHQELQKFAAVDYFQKMVLVATVEEDGIESICGLGQYGINSDMFTADVALVVRDDCQNHGIGGELLAYLTYLAKRQGLLGFTAEVLAGNDPVFHLFKKMGFAVSKRRDSGVYELVAMFP</sequence>
<dbReference type="OrthoDB" id="147145at2157"/>
<dbReference type="Gene3D" id="3.40.1080.20">
    <property type="entry name" value="Acetyl-CoA hydrolase/transferase C-terminal domain"/>
    <property type="match status" value="1"/>
</dbReference>
<organism evidence="4 5">
    <name type="scientific">Methanothrix soehngenii (strain ATCC 5969 / DSM 3671 / JCM 10134 / NBRC 103675 / OCM 69 / GP-6)</name>
    <name type="common">Methanosaeta concilii</name>
    <dbReference type="NCBI Taxonomy" id="990316"/>
    <lineage>
        <taxon>Archaea</taxon>
        <taxon>Methanobacteriati</taxon>
        <taxon>Methanobacteriota</taxon>
        <taxon>Stenosarchaea group</taxon>
        <taxon>Methanomicrobia</taxon>
        <taxon>Methanotrichales</taxon>
        <taxon>Methanotrichaceae</taxon>
        <taxon>Methanothrix</taxon>
    </lineage>
</organism>
<dbReference type="KEGG" id="mcj:MCON_0112"/>
<dbReference type="PROSITE" id="PS51186">
    <property type="entry name" value="GNAT"/>
    <property type="match status" value="1"/>
</dbReference>
<keyword evidence="2 4" id="KW-0808">Transferase</keyword>
<dbReference type="InterPro" id="IPR000182">
    <property type="entry name" value="GNAT_dom"/>
</dbReference>
<dbReference type="PANTHER" id="PTHR21432:SF20">
    <property type="entry name" value="ACETYL-COA HYDROLASE"/>
    <property type="match status" value="1"/>
</dbReference>
<evidence type="ECO:0000259" key="3">
    <source>
        <dbReference type="PROSITE" id="PS51186"/>
    </source>
</evidence>
<dbReference type="Pfam" id="PF00583">
    <property type="entry name" value="Acetyltransf_1"/>
    <property type="match status" value="1"/>
</dbReference>
<dbReference type="GO" id="GO:0006083">
    <property type="term" value="P:acetate metabolic process"/>
    <property type="evidence" value="ECO:0007669"/>
    <property type="project" value="InterPro"/>
</dbReference>
<dbReference type="GeneID" id="10459914"/>
<dbReference type="RefSeq" id="WP_013718085.1">
    <property type="nucleotide sequence ID" value="NC_015416.1"/>
</dbReference>
<dbReference type="InterPro" id="IPR046433">
    <property type="entry name" value="ActCoA_hydro"/>
</dbReference>
<reference evidence="4 5" key="1">
    <citation type="journal article" date="2011" name="J. Bacteriol.">
        <title>Complete genome sequence of Methanosaeta concilii, a specialist in aceticlastic methanogenesis.</title>
        <authorList>
            <person name="Barber R.D."/>
            <person name="Zhang L."/>
            <person name="Harnack M."/>
            <person name="Olson M.V."/>
            <person name="Kaul R."/>
            <person name="Ingram-Smith C."/>
            <person name="Smith K.S."/>
        </authorList>
    </citation>
    <scope>NUCLEOTIDE SEQUENCE [LARGE SCALE GENOMIC DNA]</scope>
    <source>
        <strain evidence="5">ATCC 5969 / DSM 3671 / JCM 10134 / NBRC 103675 / OCM 69 / GP-6</strain>
    </source>
</reference>
<evidence type="ECO:0000313" key="4">
    <source>
        <dbReference type="EMBL" id="AEB67023.1"/>
    </source>
</evidence>
<dbReference type="Gene3D" id="3.40.630.30">
    <property type="match status" value="1"/>
</dbReference>
<dbReference type="Pfam" id="PF13336">
    <property type="entry name" value="AcetylCoA_hyd_C"/>
    <property type="match status" value="1"/>
</dbReference>
<dbReference type="GO" id="GO:0008775">
    <property type="term" value="F:acetate CoA-transferase activity"/>
    <property type="evidence" value="ECO:0007669"/>
    <property type="project" value="InterPro"/>
</dbReference>
<gene>
    <name evidence="4" type="ordered locus">MCON_0112</name>
</gene>
<dbReference type="STRING" id="990316.MCON_0112"/>
<dbReference type="InterPro" id="IPR026888">
    <property type="entry name" value="AcetylCoA_hyd_C"/>
</dbReference>
<dbReference type="InParanoid" id="F4BTZ0"/>
<dbReference type="InterPro" id="IPR038460">
    <property type="entry name" value="AcetylCoA_hyd_C_sf"/>
</dbReference>
<accession>F4BTZ0</accession>
<dbReference type="GO" id="GO:0016787">
    <property type="term" value="F:hydrolase activity"/>
    <property type="evidence" value="ECO:0007669"/>
    <property type="project" value="UniProtKB-KW"/>
</dbReference>